<dbReference type="SUPFAM" id="SSF82171">
    <property type="entry name" value="DPP6 N-terminal domain-like"/>
    <property type="match status" value="1"/>
</dbReference>
<dbReference type="GO" id="GO:0006508">
    <property type="term" value="P:proteolysis"/>
    <property type="evidence" value="ECO:0007669"/>
    <property type="project" value="InterPro"/>
</dbReference>
<sequence length="692" mass="76524">MKLFPLASLVTALSIIPALAVSPAAANTSNNAATSALTPLQAEDIFRLAGASDVQISADGKRIVYVRQQNNIMTDRTESSLWLLDLATGAHYPLFADKFNYSQPRWAPDNNRIAFVSDRDGSSQIQVHWLNEQKTAAISQLQVRPSQLSWSPDGQQLAFLAEVAAPATDFAKSVYQPRKPANANWSASPIVVERTYYQADGRGVMRSAYAQVFVVPASGGVEQQLTSGPYQHNGPLAWTADSKALIFPANRHPDWELQSRQADLYQVDVQSRQLNQLTRLDGEEAEPSLSPDGKTLAFTYTRPDAVSYVNSKLKLLDLRSGEIRMLAAELDRSVESPSWVNNSTLTFQYTDRGQTKVAQISTRDRMTDLVADLGGTSWGRPYLSGMYSVAANGTVAYTQGSSQRPAEVAVFSNGRSRTLTDLNGGLLSQRKLGQVQELRYTSAAGNEEIQAWYITPPDFDPSKKYPLILEIHGGPHLAYGPQFAAELQRYAAAGYVVLYNNYRGSTSYGERFAMLLHYNYASEHDFQDHMSGVDAMLAKGFIDENNLFIAGGSAGGIGTLYAVGLTNRFNAAAATNPVVNWTSKVLSADSYVGQIRNQFPGMPWEQQAHYWQRSPLSLVANVSTPVLLFTGEQDRRTPMADTEQYYQALRLRQIDSVMVRVPDASHGVTNRPSWMIAKIEHALAWFKRYRKD</sequence>
<dbReference type="PANTHER" id="PTHR42776">
    <property type="entry name" value="SERINE PEPTIDASE S9 FAMILY MEMBER"/>
    <property type="match status" value="1"/>
</dbReference>
<name>H3ZG65_9ALTE</name>
<dbReference type="PATRIC" id="fig|1129374.4.peg.2346"/>
<protein>
    <submittedName>
        <fullName evidence="6">Acylaminoacyl peptidase</fullName>
    </submittedName>
</protein>
<accession>H3ZG65</accession>
<proteinExistence type="predicted"/>
<evidence type="ECO:0000313" key="7">
    <source>
        <dbReference type="Proteomes" id="UP000012046"/>
    </source>
</evidence>
<reference evidence="6 7" key="1">
    <citation type="journal article" date="2012" name="J. Bacteriol.">
        <title>Genome Sequence of Extracellular-Protease-Producing Alishewanella jeotgali Isolated from Traditional Korean Fermented Seafood.</title>
        <authorList>
            <person name="Jung J."/>
            <person name="Chun J."/>
            <person name="Park W."/>
        </authorList>
    </citation>
    <scope>NUCLEOTIDE SEQUENCE [LARGE SCALE GENOMIC DNA]</scope>
    <source>
        <strain evidence="6 7">KCTC 22429</strain>
    </source>
</reference>
<dbReference type="SUPFAM" id="SSF53474">
    <property type="entry name" value="alpha/beta-Hydrolases"/>
    <property type="match status" value="1"/>
</dbReference>
<evidence type="ECO:0000259" key="5">
    <source>
        <dbReference type="Pfam" id="PF00930"/>
    </source>
</evidence>
<dbReference type="AlphaFoldDB" id="H3ZG65"/>
<evidence type="ECO:0000256" key="2">
    <source>
        <dbReference type="ARBA" id="ARBA00022825"/>
    </source>
</evidence>
<organism evidence="6 7">
    <name type="scientific">Alishewanella jeotgali KCTC 22429</name>
    <dbReference type="NCBI Taxonomy" id="1129374"/>
    <lineage>
        <taxon>Bacteria</taxon>
        <taxon>Pseudomonadati</taxon>
        <taxon>Pseudomonadota</taxon>
        <taxon>Gammaproteobacteria</taxon>
        <taxon>Alteromonadales</taxon>
        <taxon>Alteromonadaceae</taxon>
        <taxon>Alishewanella</taxon>
    </lineage>
</organism>
<feature type="domain" description="Peptidase S9 prolyl oligopeptidase catalytic" evidence="4">
    <location>
        <begin position="482"/>
        <end position="689"/>
    </location>
</feature>
<dbReference type="EMBL" id="AHTH01000039">
    <property type="protein sequence ID" value="EHR40385.1"/>
    <property type="molecule type" value="Genomic_DNA"/>
</dbReference>
<keyword evidence="2" id="KW-0720">Serine protease</keyword>
<keyword evidence="2" id="KW-0645">Protease</keyword>
<dbReference type="Pfam" id="PF00326">
    <property type="entry name" value="Peptidase_S9"/>
    <property type="match status" value="1"/>
</dbReference>
<feature type="signal peptide" evidence="3">
    <location>
        <begin position="1"/>
        <end position="20"/>
    </location>
</feature>
<feature type="chain" id="PRO_5003591148" evidence="3">
    <location>
        <begin position="21"/>
        <end position="692"/>
    </location>
</feature>
<dbReference type="InterPro" id="IPR029058">
    <property type="entry name" value="AB_hydrolase_fold"/>
</dbReference>
<dbReference type="RefSeq" id="WP_008951044.1">
    <property type="nucleotide sequence ID" value="NZ_AHTH01000039.1"/>
</dbReference>
<dbReference type="eggNOG" id="COG0823">
    <property type="taxonomic scope" value="Bacteria"/>
</dbReference>
<keyword evidence="7" id="KW-1185">Reference proteome</keyword>
<evidence type="ECO:0000256" key="3">
    <source>
        <dbReference type="SAM" id="SignalP"/>
    </source>
</evidence>
<dbReference type="InterPro" id="IPR001375">
    <property type="entry name" value="Peptidase_S9_cat"/>
</dbReference>
<dbReference type="Pfam" id="PF07676">
    <property type="entry name" value="PD40"/>
    <property type="match status" value="2"/>
</dbReference>
<evidence type="ECO:0000256" key="1">
    <source>
        <dbReference type="ARBA" id="ARBA00022801"/>
    </source>
</evidence>
<evidence type="ECO:0000313" key="6">
    <source>
        <dbReference type="EMBL" id="EHR40385.1"/>
    </source>
</evidence>
<comment type="caution">
    <text evidence="6">The sequence shown here is derived from an EMBL/GenBank/DDBJ whole genome shotgun (WGS) entry which is preliminary data.</text>
</comment>
<feature type="domain" description="Dipeptidylpeptidase IV N-terminal" evidence="5">
    <location>
        <begin position="206"/>
        <end position="304"/>
    </location>
</feature>
<dbReference type="Gene3D" id="2.120.10.30">
    <property type="entry name" value="TolB, C-terminal domain"/>
    <property type="match status" value="2"/>
</dbReference>
<dbReference type="PANTHER" id="PTHR42776:SF27">
    <property type="entry name" value="DIPEPTIDYL PEPTIDASE FAMILY MEMBER 6"/>
    <property type="match status" value="1"/>
</dbReference>
<gene>
    <name evidence="6" type="ORF">AJE_11809</name>
</gene>
<evidence type="ECO:0000259" key="4">
    <source>
        <dbReference type="Pfam" id="PF00326"/>
    </source>
</evidence>
<keyword evidence="3" id="KW-0732">Signal</keyword>
<dbReference type="Proteomes" id="UP000012046">
    <property type="component" value="Unassembled WGS sequence"/>
</dbReference>
<dbReference type="Gene3D" id="3.40.50.1820">
    <property type="entry name" value="alpha/beta hydrolase"/>
    <property type="match status" value="1"/>
</dbReference>
<dbReference type="InterPro" id="IPR002469">
    <property type="entry name" value="Peptidase_S9B_N"/>
</dbReference>
<dbReference type="InterPro" id="IPR011659">
    <property type="entry name" value="WD40"/>
</dbReference>
<dbReference type="eggNOG" id="COG1506">
    <property type="taxonomic scope" value="Bacteria"/>
</dbReference>
<keyword evidence="1" id="KW-0378">Hydrolase</keyword>
<dbReference type="GO" id="GO:0004252">
    <property type="term" value="F:serine-type endopeptidase activity"/>
    <property type="evidence" value="ECO:0007669"/>
    <property type="project" value="TreeGrafter"/>
</dbReference>
<dbReference type="STRING" id="1129374.AJE_11809"/>
<dbReference type="InterPro" id="IPR011042">
    <property type="entry name" value="6-blade_b-propeller_TolB-like"/>
</dbReference>
<dbReference type="Pfam" id="PF00930">
    <property type="entry name" value="DPPIV_N"/>
    <property type="match status" value="1"/>
</dbReference>